<dbReference type="Proteomes" id="UP001500665">
    <property type="component" value="Unassembled WGS sequence"/>
</dbReference>
<evidence type="ECO:0000259" key="3">
    <source>
        <dbReference type="SMART" id="SM01008"/>
    </source>
</evidence>
<dbReference type="InterPro" id="IPR008274">
    <property type="entry name" value="AldOxase/xan_DH_MoCoBD1"/>
</dbReference>
<sequence>MNDETTNGARYVGARVPRVEDPRLLTGHGTYVDDVARPGTLHACFVRSPLARAAIGGVDASEALALEGVVAVFTAEDLNPGVHEQWYTLIGRDVADTPRPQLAEGEVRFVGDPVALVVAEDRYIAEDAAELVFVDYEPLPPVADYTTARESGELVHDGFPRNVACELAGLPVEDLPVFEEAAFTVRETIHQQAYAAVPMETRGIVAQWSPVTGEMDIWASTQSPHEVRLFCARLLGIDENRVRVVMRDTGGGFGQKVLPMREEICVMLAAPKVPGPLKWIEDRRENLLAAGQARHEHADARIAFDADGTMLATAIDYVQDVGAYPIPAPLNTCAVVGILFPGPYRVPQGTFATTGVFSNTVGRTAYRGPWQFESVAREVLLDISAREMGMDPAELRRRNLLRRDEFPYTNHNGMPYSDVTPLETFEQALEMLDYDAFRAEQARARAEGRYLGVGTCTYVEPTTDSLTLHATEGATIRIEPSGKVNVYVSGGSSGNSIETTVVQLTADALGVDIADVNTIQGDTAITPFGGGTGGSRSGSMTAGAIEVTAAILKERIAEIAAHRLEVSASDIEVAGGQASVRGKPESGIPLAEIAAIAYFQPETLPPGVPPGLEASGRYRAQSPVIWANATHLCTCEVDVETGAVKLLRFIVSEDCGPMINPTVVEGQIAGGAVQGIGGALYEHLAYDEDGNPVSTTFMDYLLPTATEVPVIEYGHVETPGPGPGGYKGVGEGGAIGAPPAVVNAVADALAPFGGRITRLPVTPESIVNLVREARAREEAAG</sequence>
<reference evidence="4 5" key="1">
    <citation type="journal article" date="2019" name="Int. J. Syst. Evol. Microbiol.">
        <title>The Global Catalogue of Microorganisms (GCM) 10K type strain sequencing project: providing services to taxonomists for standard genome sequencing and annotation.</title>
        <authorList>
            <consortium name="The Broad Institute Genomics Platform"/>
            <consortium name="The Broad Institute Genome Sequencing Center for Infectious Disease"/>
            <person name="Wu L."/>
            <person name="Ma J."/>
        </authorList>
    </citation>
    <scope>NUCLEOTIDE SEQUENCE [LARGE SCALE GENOMIC DNA]</scope>
    <source>
        <strain evidence="4 5">JCM 10696</strain>
    </source>
</reference>
<dbReference type="Pfam" id="PF20256">
    <property type="entry name" value="MoCoBD_2"/>
    <property type="match status" value="1"/>
</dbReference>
<dbReference type="InterPro" id="IPR016208">
    <property type="entry name" value="Ald_Oxase/xanthine_DH-like"/>
</dbReference>
<dbReference type="SUPFAM" id="SSF54665">
    <property type="entry name" value="CO dehydrogenase molybdoprotein N-domain-like"/>
    <property type="match status" value="1"/>
</dbReference>
<dbReference type="InterPro" id="IPR036856">
    <property type="entry name" value="Ald_Oxase/Xan_DH_a/b_sf"/>
</dbReference>
<evidence type="ECO:0000256" key="1">
    <source>
        <dbReference type="ARBA" id="ARBA00022505"/>
    </source>
</evidence>
<feature type="domain" description="Aldehyde oxidase/xanthine dehydrogenase a/b hammerhead" evidence="3">
    <location>
        <begin position="26"/>
        <end position="140"/>
    </location>
</feature>
<dbReference type="PANTHER" id="PTHR11908">
    <property type="entry name" value="XANTHINE DEHYDROGENASE"/>
    <property type="match status" value="1"/>
</dbReference>
<dbReference type="Gene3D" id="3.90.1170.50">
    <property type="entry name" value="Aldehyde oxidase/xanthine dehydrogenase, a/b hammerhead"/>
    <property type="match status" value="1"/>
</dbReference>
<proteinExistence type="predicted"/>
<dbReference type="InterPro" id="IPR000674">
    <property type="entry name" value="Ald_Oxase/Xan_DH_a/b"/>
</dbReference>
<dbReference type="Pfam" id="PF01315">
    <property type="entry name" value="Ald_Xan_dh_C"/>
    <property type="match status" value="1"/>
</dbReference>
<protein>
    <submittedName>
        <fullName evidence="4">Xanthine dehydrogenase family protein molybdopterin-binding subunit</fullName>
    </submittedName>
</protein>
<evidence type="ECO:0000313" key="4">
    <source>
        <dbReference type="EMBL" id="GAA0949983.1"/>
    </source>
</evidence>
<accession>A0ABN1R047</accession>
<dbReference type="SMART" id="SM01008">
    <property type="entry name" value="Ald_Xan_dh_C"/>
    <property type="match status" value="1"/>
</dbReference>
<keyword evidence="2" id="KW-0560">Oxidoreductase</keyword>
<keyword evidence="5" id="KW-1185">Reference proteome</keyword>
<dbReference type="InterPro" id="IPR037165">
    <property type="entry name" value="AldOxase/xan_DH_Mopterin-bd_sf"/>
</dbReference>
<dbReference type="Gene3D" id="3.30.365.10">
    <property type="entry name" value="Aldehyde oxidase/xanthine dehydrogenase, molybdopterin binding domain"/>
    <property type="match status" value="4"/>
</dbReference>
<dbReference type="Pfam" id="PF02738">
    <property type="entry name" value="MoCoBD_1"/>
    <property type="match status" value="1"/>
</dbReference>
<dbReference type="EMBL" id="BAAAHH010000009">
    <property type="protein sequence ID" value="GAA0949983.1"/>
    <property type="molecule type" value="Genomic_DNA"/>
</dbReference>
<dbReference type="PANTHER" id="PTHR11908:SF132">
    <property type="entry name" value="ALDEHYDE OXIDASE 1-RELATED"/>
    <property type="match status" value="1"/>
</dbReference>
<dbReference type="InterPro" id="IPR046867">
    <property type="entry name" value="AldOxase/xan_DH_MoCoBD2"/>
</dbReference>
<dbReference type="SUPFAM" id="SSF56003">
    <property type="entry name" value="Molybdenum cofactor-binding domain"/>
    <property type="match status" value="1"/>
</dbReference>
<name>A0ABN1R047_9ACTN</name>
<evidence type="ECO:0000256" key="2">
    <source>
        <dbReference type="ARBA" id="ARBA00023002"/>
    </source>
</evidence>
<comment type="caution">
    <text evidence="4">The sequence shown here is derived from an EMBL/GenBank/DDBJ whole genome shotgun (WGS) entry which is preliminary data.</text>
</comment>
<gene>
    <name evidence="4" type="ORF">GCM10009550_28020</name>
</gene>
<evidence type="ECO:0000313" key="5">
    <source>
        <dbReference type="Proteomes" id="UP001500665"/>
    </source>
</evidence>
<keyword evidence="1" id="KW-0500">Molybdenum</keyword>
<dbReference type="RefSeq" id="WP_344240674.1">
    <property type="nucleotide sequence ID" value="NZ_BAAAHH010000009.1"/>
</dbReference>
<organism evidence="4 5">
    <name type="scientific">Actinocorallia libanotica</name>
    <dbReference type="NCBI Taxonomy" id="46162"/>
    <lineage>
        <taxon>Bacteria</taxon>
        <taxon>Bacillati</taxon>
        <taxon>Actinomycetota</taxon>
        <taxon>Actinomycetes</taxon>
        <taxon>Streptosporangiales</taxon>
        <taxon>Thermomonosporaceae</taxon>
        <taxon>Actinocorallia</taxon>
    </lineage>
</organism>